<dbReference type="PANTHER" id="PTHR12919:SF20">
    <property type="entry name" value="SMALL RIBOSOMAL SUBUNIT PROTEIN BS16M"/>
    <property type="match status" value="1"/>
</dbReference>
<evidence type="ECO:0000313" key="5">
    <source>
        <dbReference type="EMBL" id="GIG53263.1"/>
    </source>
</evidence>
<reference evidence="5" key="1">
    <citation type="submission" date="2021-01" db="EMBL/GenBank/DDBJ databases">
        <title>Whole genome shotgun sequence of Demequina activiva NBRC 110675.</title>
        <authorList>
            <person name="Komaki H."/>
            <person name="Tamura T."/>
        </authorList>
    </citation>
    <scope>NUCLEOTIDE SEQUENCE</scope>
    <source>
        <strain evidence="5">NBRC 110675</strain>
    </source>
</reference>
<gene>
    <name evidence="3" type="primary">rpsP</name>
    <name evidence="5" type="ORF">Dac01nite_00150</name>
</gene>
<dbReference type="GO" id="GO:0003735">
    <property type="term" value="F:structural constituent of ribosome"/>
    <property type="evidence" value="ECO:0007669"/>
    <property type="project" value="InterPro"/>
</dbReference>
<proteinExistence type="inferred from homology"/>
<protein>
    <recommendedName>
        <fullName evidence="3">Small ribosomal subunit protein bS16</fullName>
    </recommendedName>
</protein>
<dbReference type="GO" id="GO:0005737">
    <property type="term" value="C:cytoplasm"/>
    <property type="evidence" value="ECO:0007669"/>
    <property type="project" value="UniProtKB-ARBA"/>
</dbReference>
<name>A0A919UK16_9MICO</name>
<dbReference type="NCBIfam" id="TIGR00002">
    <property type="entry name" value="S16"/>
    <property type="match status" value="1"/>
</dbReference>
<feature type="compositionally biased region" description="Basic and acidic residues" evidence="4">
    <location>
        <begin position="117"/>
        <end position="145"/>
    </location>
</feature>
<evidence type="ECO:0000256" key="2">
    <source>
        <dbReference type="ARBA" id="ARBA00023274"/>
    </source>
</evidence>
<accession>A0A919UK16</accession>
<keyword evidence="6" id="KW-1185">Reference proteome</keyword>
<dbReference type="AlphaFoldDB" id="A0A919UK16"/>
<evidence type="ECO:0000313" key="6">
    <source>
        <dbReference type="Proteomes" id="UP000652354"/>
    </source>
</evidence>
<keyword evidence="1 3" id="KW-0689">Ribosomal protein</keyword>
<evidence type="ECO:0000256" key="4">
    <source>
        <dbReference type="SAM" id="MobiDB-lite"/>
    </source>
</evidence>
<dbReference type="Pfam" id="PF00886">
    <property type="entry name" value="Ribosomal_S16"/>
    <property type="match status" value="1"/>
</dbReference>
<feature type="region of interest" description="Disordered" evidence="4">
    <location>
        <begin position="81"/>
        <end position="104"/>
    </location>
</feature>
<dbReference type="InterPro" id="IPR000307">
    <property type="entry name" value="Ribosomal_bS16"/>
</dbReference>
<sequence length="183" mass="19276">MAAKIRLKRFGKKKAPFYRVVVMDSRAKRDGRAIEEIGKYHPLSNPSVIEIDSERAQYWLSVGAQPSDQVRKLLTLTGDWGTFKGEKGATSTVEQPAGKLSPEDQIKATADAAEKLKAEKAAEAEKAKKEADEAAKAEADAKAAEEAASAVADAAPAEDAAAAAPASDEATGPAEPEPAAEDK</sequence>
<evidence type="ECO:0000256" key="1">
    <source>
        <dbReference type="ARBA" id="ARBA00022980"/>
    </source>
</evidence>
<feature type="compositionally biased region" description="Low complexity" evidence="4">
    <location>
        <begin position="146"/>
        <end position="174"/>
    </location>
</feature>
<dbReference type="SUPFAM" id="SSF54565">
    <property type="entry name" value="Ribosomal protein S16"/>
    <property type="match status" value="1"/>
</dbReference>
<dbReference type="RefSeq" id="WP_203652748.1">
    <property type="nucleotide sequence ID" value="NZ_BONR01000001.1"/>
</dbReference>
<evidence type="ECO:0000256" key="3">
    <source>
        <dbReference type="HAMAP-Rule" id="MF_00385"/>
    </source>
</evidence>
<dbReference type="GO" id="GO:0015935">
    <property type="term" value="C:small ribosomal subunit"/>
    <property type="evidence" value="ECO:0007669"/>
    <property type="project" value="TreeGrafter"/>
</dbReference>
<dbReference type="Proteomes" id="UP000652354">
    <property type="component" value="Unassembled WGS sequence"/>
</dbReference>
<organism evidence="5 6">
    <name type="scientific">Demequina activiva</name>
    <dbReference type="NCBI Taxonomy" id="1582364"/>
    <lineage>
        <taxon>Bacteria</taxon>
        <taxon>Bacillati</taxon>
        <taxon>Actinomycetota</taxon>
        <taxon>Actinomycetes</taxon>
        <taxon>Micrococcales</taxon>
        <taxon>Demequinaceae</taxon>
        <taxon>Demequina</taxon>
    </lineage>
</organism>
<dbReference type="InterPro" id="IPR023803">
    <property type="entry name" value="Ribosomal_bS16_dom_sf"/>
</dbReference>
<dbReference type="NCBIfam" id="NF011093">
    <property type="entry name" value="PRK14520.1"/>
    <property type="match status" value="1"/>
</dbReference>
<dbReference type="EMBL" id="BONR01000001">
    <property type="protein sequence ID" value="GIG53263.1"/>
    <property type="molecule type" value="Genomic_DNA"/>
</dbReference>
<dbReference type="Gene3D" id="3.30.1320.10">
    <property type="match status" value="1"/>
</dbReference>
<feature type="region of interest" description="Disordered" evidence="4">
    <location>
        <begin position="117"/>
        <end position="183"/>
    </location>
</feature>
<keyword evidence="2 3" id="KW-0687">Ribonucleoprotein</keyword>
<dbReference type="GO" id="GO:0006412">
    <property type="term" value="P:translation"/>
    <property type="evidence" value="ECO:0007669"/>
    <property type="project" value="UniProtKB-UniRule"/>
</dbReference>
<comment type="similarity">
    <text evidence="3">Belongs to the bacterial ribosomal protein bS16 family.</text>
</comment>
<dbReference type="HAMAP" id="MF_00385">
    <property type="entry name" value="Ribosomal_bS16"/>
    <property type="match status" value="1"/>
</dbReference>
<dbReference type="PANTHER" id="PTHR12919">
    <property type="entry name" value="30S RIBOSOMAL PROTEIN S16"/>
    <property type="match status" value="1"/>
</dbReference>
<comment type="caution">
    <text evidence="5">The sequence shown here is derived from an EMBL/GenBank/DDBJ whole genome shotgun (WGS) entry which is preliminary data.</text>
</comment>